<dbReference type="Proteomes" id="UP000436088">
    <property type="component" value="Unassembled WGS sequence"/>
</dbReference>
<organism evidence="5 6">
    <name type="scientific">Hibiscus syriacus</name>
    <name type="common">Rose of Sharon</name>
    <dbReference type="NCBI Taxonomy" id="106335"/>
    <lineage>
        <taxon>Eukaryota</taxon>
        <taxon>Viridiplantae</taxon>
        <taxon>Streptophyta</taxon>
        <taxon>Embryophyta</taxon>
        <taxon>Tracheophyta</taxon>
        <taxon>Spermatophyta</taxon>
        <taxon>Magnoliopsida</taxon>
        <taxon>eudicotyledons</taxon>
        <taxon>Gunneridae</taxon>
        <taxon>Pentapetalae</taxon>
        <taxon>rosids</taxon>
        <taxon>malvids</taxon>
        <taxon>Malvales</taxon>
        <taxon>Malvaceae</taxon>
        <taxon>Malvoideae</taxon>
        <taxon>Hibiscus</taxon>
    </lineage>
</organism>
<evidence type="ECO:0000256" key="2">
    <source>
        <dbReference type="SAM" id="MobiDB-lite"/>
    </source>
</evidence>
<dbReference type="InterPro" id="IPR045071">
    <property type="entry name" value="BBP-like"/>
</dbReference>
<dbReference type="PANTHER" id="PTHR11208">
    <property type="entry name" value="RNA-BINDING PROTEIN RELATED"/>
    <property type="match status" value="1"/>
</dbReference>
<dbReference type="InterPro" id="IPR036612">
    <property type="entry name" value="KH_dom_type_1_sf"/>
</dbReference>
<dbReference type="AlphaFoldDB" id="A0A6A3AXD4"/>
<keyword evidence="3" id="KW-0472">Membrane</keyword>
<reference evidence="5" key="1">
    <citation type="submission" date="2019-09" db="EMBL/GenBank/DDBJ databases">
        <title>Draft genome information of white flower Hibiscus syriacus.</title>
        <authorList>
            <person name="Kim Y.-M."/>
        </authorList>
    </citation>
    <scope>NUCLEOTIDE SEQUENCE [LARGE SCALE GENOMIC DNA]</scope>
    <source>
        <strain evidence="5">YM2019G1</strain>
    </source>
</reference>
<dbReference type="SMART" id="SM00322">
    <property type="entry name" value="KH"/>
    <property type="match status" value="1"/>
</dbReference>
<name>A0A6A3AXD4_HIBSY</name>
<dbReference type="Pfam" id="PF22675">
    <property type="entry name" value="KH-I_KHDC4-BBP"/>
    <property type="match status" value="1"/>
</dbReference>
<accession>A0A6A3AXD4</accession>
<dbReference type="SUPFAM" id="SSF54791">
    <property type="entry name" value="Eukaryotic type KH-domain (KH-domain type I)"/>
    <property type="match status" value="1"/>
</dbReference>
<sequence>MSDCFQEESSVFQLVVMFSSCWCSYFVFYFILDIGLTVSLLYSMLPHIQVNYGGYLAELWAEICLCAPGFLIKVIWSTSQWETDGFGGMVCNAKRENGHMQRVAPIQAASMGWPDLPRAPTTPIVKGVVKLDVPVDKYPNCNFVGRILGPRGNSLKRVEAMTECRVYIRGKGSVKDSVKEEKLKDKPGYEHLNEPLHVLEAEFPEDMVNSRLEYAVAILENLLKPVDESLDGYKKQQLRELALLNGTLREESPRMSPSPSMSPFNSTGMKRAKTGR</sequence>
<dbReference type="GO" id="GO:0003729">
    <property type="term" value="F:mRNA binding"/>
    <property type="evidence" value="ECO:0007669"/>
    <property type="project" value="TreeGrafter"/>
</dbReference>
<evidence type="ECO:0000256" key="1">
    <source>
        <dbReference type="ARBA" id="ARBA00022884"/>
    </source>
</evidence>
<dbReference type="EMBL" id="VEPZ02000941">
    <property type="protein sequence ID" value="KAE8708513.1"/>
    <property type="molecule type" value="Genomic_DNA"/>
</dbReference>
<evidence type="ECO:0000313" key="6">
    <source>
        <dbReference type="Proteomes" id="UP000436088"/>
    </source>
</evidence>
<evidence type="ECO:0000313" key="5">
    <source>
        <dbReference type="EMBL" id="KAE8708513.1"/>
    </source>
</evidence>
<evidence type="ECO:0000259" key="4">
    <source>
        <dbReference type="SMART" id="SM00322"/>
    </source>
</evidence>
<gene>
    <name evidence="5" type="ORF">F3Y22_tig00110339pilonHSYRG00292</name>
</gene>
<dbReference type="Gene3D" id="3.30.1370.10">
    <property type="entry name" value="K Homology domain, type 1"/>
    <property type="match status" value="1"/>
</dbReference>
<comment type="caution">
    <text evidence="5">The sequence shown here is derived from an EMBL/GenBank/DDBJ whole genome shotgun (WGS) entry which is preliminary data.</text>
</comment>
<dbReference type="PANTHER" id="PTHR11208:SF109">
    <property type="entry name" value="OS01G0886300 PROTEIN"/>
    <property type="match status" value="1"/>
</dbReference>
<feature type="compositionally biased region" description="Low complexity" evidence="2">
    <location>
        <begin position="254"/>
        <end position="263"/>
    </location>
</feature>
<dbReference type="GO" id="GO:0005634">
    <property type="term" value="C:nucleus"/>
    <property type="evidence" value="ECO:0007669"/>
    <property type="project" value="TreeGrafter"/>
</dbReference>
<protein>
    <submittedName>
        <fullName evidence="5">KH domain-containing protein</fullName>
    </submittedName>
</protein>
<feature type="region of interest" description="Disordered" evidence="2">
    <location>
        <begin position="246"/>
        <end position="276"/>
    </location>
</feature>
<feature type="transmembrane region" description="Helical" evidence="3">
    <location>
        <begin position="12"/>
        <end position="32"/>
    </location>
</feature>
<keyword evidence="6" id="KW-1185">Reference proteome</keyword>
<dbReference type="GO" id="GO:0048024">
    <property type="term" value="P:regulation of mRNA splicing, via spliceosome"/>
    <property type="evidence" value="ECO:0007669"/>
    <property type="project" value="TreeGrafter"/>
</dbReference>
<keyword evidence="3" id="KW-1133">Transmembrane helix</keyword>
<evidence type="ECO:0000256" key="3">
    <source>
        <dbReference type="SAM" id="Phobius"/>
    </source>
</evidence>
<keyword evidence="1" id="KW-0694">RNA-binding</keyword>
<proteinExistence type="predicted"/>
<feature type="domain" description="K Homology" evidence="4">
    <location>
        <begin position="125"/>
        <end position="220"/>
    </location>
</feature>
<dbReference type="InterPro" id="IPR004087">
    <property type="entry name" value="KH_dom"/>
</dbReference>
<dbReference type="InterPro" id="IPR055256">
    <property type="entry name" value="KH_1_KHDC4/BBP-like"/>
</dbReference>
<keyword evidence="3" id="KW-0812">Transmembrane</keyword>